<proteinExistence type="predicted"/>
<dbReference type="EMBL" id="CP060723">
    <property type="protein sequence ID" value="QNN45003.1"/>
    <property type="molecule type" value="Genomic_DNA"/>
</dbReference>
<sequence length="167" mass="19413">MKLELEPSEFISLEGIEYFKFEEDFMEENVRCIPMVVRFKLDLSGIKLKLGEWCRFHPTERIELALLPITNTIETAEYRKYLINLIKIYTGKSATELAVDTQPAWNNLAQIPQMLMEKSAELNLEISISQWKNLTDIQRFALLKLCRPGHENMNFPKAVAEFGLINT</sequence>
<evidence type="ECO:0000313" key="2">
    <source>
        <dbReference type="Proteomes" id="UP000515806"/>
    </source>
</evidence>
<protein>
    <submittedName>
        <fullName evidence="1">Nitrate reductase associated protein</fullName>
    </submittedName>
</protein>
<dbReference type="Proteomes" id="UP000515806">
    <property type="component" value="Chromosome"/>
</dbReference>
<name>A0A7G9QNS8_9SPHI</name>
<dbReference type="AlphaFoldDB" id="A0A7G9QNS8"/>
<organism evidence="1 2">
    <name type="scientific">Pedobacter roseus</name>
    <dbReference type="NCBI Taxonomy" id="336820"/>
    <lineage>
        <taxon>Bacteria</taxon>
        <taxon>Pseudomonadati</taxon>
        <taxon>Bacteroidota</taxon>
        <taxon>Sphingobacteriia</taxon>
        <taxon>Sphingobacteriales</taxon>
        <taxon>Sphingobacteriaceae</taxon>
        <taxon>Pedobacter</taxon>
    </lineage>
</organism>
<gene>
    <name evidence="1" type="ORF">H9L23_06245</name>
</gene>
<dbReference type="KEGG" id="proe:H9L23_06245"/>
<dbReference type="Pfam" id="PF09655">
    <property type="entry name" value="Nitr_red_assoc"/>
    <property type="match status" value="1"/>
</dbReference>
<dbReference type="InterPro" id="IPR013481">
    <property type="entry name" value="NarM"/>
</dbReference>
<evidence type="ECO:0000313" key="1">
    <source>
        <dbReference type="EMBL" id="QNN45003.1"/>
    </source>
</evidence>
<reference evidence="1 2" key="1">
    <citation type="submission" date="2020-08" db="EMBL/GenBank/DDBJ databases">
        <title>Genome sequence of Pedobacter roseus KACC 11594T.</title>
        <authorList>
            <person name="Hyun D.-W."/>
            <person name="Bae J.-W."/>
        </authorList>
    </citation>
    <scope>NUCLEOTIDE SEQUENCE [LARGE SCALE GENOMIC DNA]</scope>
    <source>
        <strain evidence="1 2">KACC 11594</strain>
    </source>
</reference>
<keyword evidence="2" id="KW-1185">Reference proteome</keyword>
<accession>A0A7G9QNS8</accession>
<dbReference type="NCBIfam" id="TIGR02664">
    <property type="entry name" value="nitr_red_assoc"/>
    <property type="match status" value="1"/>
</dbReference>